<keyword evidence="3" id="KW-1185">Reference proteome</keyword>
<accession>A0ABN2AEE8</accession>
<organism evidence="2 3">
    <name type="scientific">Nocardioides humi</name>
    <dbReference type="NCBI Taxonomy" id="449461"/>
    <lineage>
        <taxon>Bacteria</taxon>
        <taxon>Bacillati</taxon>
        <taxon>Actinomycetota</taxon>
        <taxon>Actinomycetes</taxon>
        <taxon>Propionibacteriales</taxon>
        <taxon>Nocardioidaceae</taxon>
        <taxon>Nocardioides</taxon>
    </lineage>
</organism>
<protein>
    <recommendedName>
        <fullName evidence="1">Metallo-beta-lactamase domain-containing protein</fullName>
    </recommendedName>
</protein>
<name>A0ABN2AEE8_9ACTN</name>
<evidence type="ECO:0000313" key="2">
    <source>
        <dbReference type="EMBL" id="GAA1517442.1"/>
    </source>
</evidence>
<gene>
    <name evidence="2" type="ORF">GCM10009788_22000</name>
</gene>
<evidence type="ECO:0000259" key="1">
    <source>
        <dbReference type="SMART" id="SM00849"/>
    </source>
</evidence>
<sequence>MTTQSEESPESTATSEPREIAPGVWWITECLVMPLSGVTTHLHVAPFLIVGSEGVLLYDTGTPIQWSQVEGRLDAMLGDRPVDFIVPSHPEIAHCGNVVRLLEKYPAAKLAGDVRDYPLYFPSYADRLVEFAIGDEIDLGSHRFVFLDAIVKDLPSTVWGYERSTGVLFVADGFAYSHQPPLEGDDRPTHLEGECNLFASELGTPPADDQILWITKAALYWTHFVKFDLLLDRFQTLLETYPPKLVAPAHGAVIDDIDNVLWMIWNSLGKAYDPLAGVARAGVDVHKAG</sequence>
<dbReference type="Proteomes" id="UP001500842">
    <property type="component" value="Unassembled WGS sequence"/>
</dbReference>
<feature type="domain" description="Metallo-beta-lactamase" evidence="1">
    <location>
        <begin position="43"/>
        <end position="223"/>
    </location>
</feature>
<dbReference type="SUPFAM" id="SSF56281">
    <property type="entry name" value="Metallo-hydrolase/oxidoreductase"/>
    <property type="match status" value="1"/>
</dbReference>
<dbReference type="Gene3D" id="3.60.15.10">
    <property type="entry name" value="Ribonuclease Z/Hydroxyacylglutathione hydrolase-like"/>
    <property type="match status" value="1"/>
</dbReference>
<dbReference type="InterPro" id="IPR036866">
    <property type="entry name" value="RibonucZ/Hydroxyglut_hydro"/>
</dbReference>
<dbReference type="Pfam" id="PF00753">
    <property type="entry name" value="Lactamase_B"/>
    <property type="match status" value="1"/>
</dbReference>
<dbReference type="SMART" id="SM00849">
    <property type="entry name" value="Lactamase_B"/>
    <property type="match status" value="1"/>
</dbReference>
<dbReference type="InterPro" id="IPR001279">
    <property type="entry name" value="Metallo-B-lactamas"/>
</dbReference>
<reference evidence="2 3" key="1">
    <citation type="journal article" date="2019" name="Int. J. Syst. Evol. Microbiol.">
        <title>The Global Catalogue of Microorganisms (GCM) 10K type strain sequencing project: providing services to taxonomists for standard genome sequencing and annotation.</title>
        <authorList>
            <consortium name="The Broad Institute Genomics Platform"/>
            <consortium name="The Broad Institute Genome Sequencing Center for Infectious Disease"/>
            <person name="Wu L."/>
            <person name="Ma J."/>
        </authorList>
    </citation>
    <scope>NUCLEOTIDE SEQUENCE [LARGE SCALE GENOMIC DNA]</scope>
    <source>
        <strain evidence="2 3">JCM 14942</strain>
    </source>
</reference>
<proteinExistence type="predicted"/>
<comment type="caution">
    <text evidence="2">The sequence shown here is derived from an EMBL/GenBank/DDBJ whole genome shotgun (WGS) entry which is preliminary data.</text>
</comment>
<dbReference type="EMBL" id="BAAAOR010000015">
    <property type="protein sequence ID" value="GAA1517442.1"/>
    <property type="molecule type" value="Genomic_DNA"/>
</dbReference>
<evidence type="ECO:0000313" key="3">
    <source>
        <dbReference type="Proteomes" id="UP001500842"/>
    </source>
</evidence>